<feature type="transmembrane region" description="Helical" evidence="1">
    <location>
        <begin position="7"/>
        <end position="26"/>
    </location>
</feature>
<name>A0A0G1X2D3_9BACT</name>
<dbReference type="EMBL" id="LCQW01000001">
    <property type="protein sequence ID" value="KKW25050.1"/>
    <property type="molecule type" value="Genomic_DNA"/>
</dbReference>
<feature type="transmembrane region" description="Helical" evidence="1">
    <location>
        <begin position="38"/>
        <end position="56"/>
    </location>
</feature>
<dbReference type="InterPro" id="IPR014509">
    <property type="entry name" value="YjdF-like"/>
</dbReference>
<sequence>MHTQRVLYVQFFSVAVLAALTWVALAQDLFFRLWWFDIPMHLLGGVWAGYAVIWVLQRKGWGVSLVHAVVGAFAIGVAWELFEYFWDMPRSPFMSYPLDTAKDLLMDILGGVVAYLSTRRRS</sequence>
<dbReference type="Proteomes" id="UP000034273">
    <property type="component" value="Unassembled WGS sequence"/>
</dbReference>
<keyword evidence="1" id="KW-0812">Transmembrane</keyword>
<feature type="transmembrane region" description="Helical" evidence="1">
    <location>
        <begin position="63"/>
        <end position="81"/>
    </location>
</feature>
<keyword evidence="1" id="KW-0472">Membrane</keyword>
<proteinExistence type="predicted"/>
<reference evidence="2 3" key="1">
    <citation type="journal article" date="2015" name="Nature">
        <title>rRNA introns, odd ribosomes, and small enigmatic genomes across a large radiation of phyla.</title>
        <authorList>
            <person name="Brown C.T."/>
            <person name="Hug L.A."/>
            <person name="Thomas B.C."/>
            <person name="Sharon I."/>
            <person name="Castelle C.J."/>
            <person name="Singh A."/>
            <person name="Wilkins M.J."/>
            <person name="Williams K.H."/>
            <person name="Banfield J.F."/>
        </authorList>
    </citation>
    <scope>NUCLEOTIDE SEQUENCE [LARGE SCALE GENOMIC DNA]</scope>
</reference>
<protein>
    <submittedName>
        <fullName evidence="2">Uncharacterized protein</fullName>
    </submittedName>
</protein>
<comment type="caution">
    <text evidence="2">The sequence shown here is derived from an EMBL/GenBank/DDBJ whole genome shotgun (WGS) entry which is preliminary data.</text>
</comment>
<dbReference type="AlphaFoldDB" id="A0A0G1X2D3"/>
<accession>A0A0G1X2D3</accession>
<organism evidence="2 3">
    <name type="scientific">Candidatus Kaiserbacteria bacterium GW2011_GWA2_52_12</name>
    <dbReference type="NCBI Taxonomy" id="1618671"/>
    <lineage>
        <taxon>Bacteria</taxon>
        <taxon>Candidatus Kaiseribacteriota</taxon>
    </lineage>
</organism>
<evidence type="ECO:0000256" key="1">
    <source>
        <dbReference type="SAM" id="Phobius"/>
    </source>
</evidence>
<evidence type="ECO:0000313" key="2">
    <source>
        <dbReference type="EMBL" id="KKW25050.1"/>
    </source>
</evidence>
<evidence type="ECO:0000313" key="3">
    <source>
        <dbReference type="Proteomes" id="UP000034273"/>
    </source>
</evidence>
<keyword evidence="1" id="KW-1133">Transmembrane helix</keyword>
<dbReference type="STRING" id="1618671.UY67_C0001G0052"/>
<gene>
    <name evidence="2" type="ORF">UY67_C0001G0052</name>
</gene>
<dbReference type="Pfam" id="PF09997">
    <property type="entry name" value="DUF2238"/>
    <property type="match status" value="1"/>
</dbReference>